<dbReference type="EMBL" id="JAFHLR010000036">
    <property type="protein sequence ID" value="KAG5465087.1"/>
    <property type="molecule type" value="Genomic_DNA"/>
</dbReference>
<protein>
    <submittedName>
        <fullName evidence="3">Uncharacterized protein</fullName>
    </submittedName>
</protein>
<dbReference type="GeneID" id="92356551"/>
<reference evidence="4" key="2">
    <citation type="journal article" date="2021" name="Sci. Data">
        <title>Chromosome-scale genome sequencing, assembly and annotation of six genomes from subfamily Leishmaniinae.</title>
        <authorList>
            <person name="Almutairi H."/>
            <person name="Urbaniak M.D."/>
            <person name="Bates M.D."/>
            <person name="Jariyapan N."/>
            <person name="Kwakye-Nuako G."/>
            <person name="Thomaz Soccol V."/>
            <person name="Al-Salem W.S."/>
            <person name="Dillon R.J."/>
            <person name="Bates P.A."/>
            <person name="Gatherer D."/>
        </authorList>
    </citation>
    <scope>NUCLEOTIDE SEQUENCE [LARGE SCALE GENOMIC DNA]</scope>
</reference>
<dbReference type="Proteomes" id="UP000674143">
    <property type="component" value="Unassembled WGS sequence"/>
</dbReference>
<keyword evidence="4" id="KW-1185">Reference proteome</keyword>
<feature type="coiled-coil region" evidence="1">
    <location>
        <begin position="199"/>
        <end position="312"/>
    </location>
</feature>
<evidence type="ECO:0000256" key="2">
    <source>
        <dbReference type="SAM" id="MobiDB-lite"/>
    </source>
</evidence>
<evidence type="ECO:0000313" key="3">
    <source>
        <dbReference type="EMBL" id="KAG5465087.1"/>
    </source>
</evidence>
<reference evidence="4" key="1">
    <citation type="journal article" date="2021" name="Microbiol. Resour. Announc.">
        <title>LGAAP: Leishmaniinae Genome Assembly and Annotation Pipeline.</title>
        <authorList>
            <person name="Almutairi H."/>
            <person name="Urbaniak M.D."/>
            <person name="Bates M.D."/>
            <person name="Jariyapan N."/>
            <person name="Kwakye-Nuako G."/>
            <person name="Thomaz-Soccol V."/>
            <person name="Al-Salem W.S."/>
            <person name="Dillon R.J."/>
            <person name="Bates P.A."/>
            <person name="Gatherer D."/>
        </authorList>
    </citation>
    <scope>NUCLEOTIDE SEQUENCE [LARGE SCALE GENOMIC DNA]</scope>
</reference>
<keyword evidence="1" id="KW-0175">Coiled coil</keyword>
<dbReference type="AlphaFoldDB" id="A0A836FLW0"/>
<comment type="caution">
    <text evidence="3">The sequence shown here is derived from an EMBL/GenBank/DDBJ whole genome shotgun (WGS) entry which is preliminary data.</text>
</comment>
<evidence type="ECO:0000256" key="1">
    <source>
        <dbReference type="SAM" id="Coils"/>
    </source>
</evidence>
<organism evidence="3 4">
    <name type="scientific">Leishmania orientalis</name>
    <dbReference type="NCBI Taxonomy" id="2249476"/>
    <lineage>
        <taxon>Eukaryota</taxon>
        <taxon>Discoba</taxon>
        <taxon>Euglenozoa</taxon>
        <taxon>Kinetoplastea</taxon>
        <taxon>Metakinetoplastina</taxon>
        <taxon>Trypanosomatida</taxon>
        <taxon>Trypanosomatidae</taxon>
        <taxon>Leishmaniinae</taxon>
        <taxon>Leishmania</taxon>
    </lineage>
</organism>
<name>A0A836FLW0_9TRYP</name>
<gene>
    <name evidence="3" type="ORF">LSCM4_00539</name>
</gene>
<dbReference type="RefSeq" id="XP_067058718.1">
    <property type="nucleotide sequence ID" value="XM_067202617.1"/>
</dbReference>
<dbReference type="KEGG" id="loi:92356551"/>
<accession>A0A836FLW0</accession>
<sequence length="388" mass="43226">MSALNDSRSACGRPLPGGRQHAPRLQGTPSSIYGDDAGSSKGGGGMCELEAVIEHPHSFRSEEEDTVEAHSSPEQLLSLVQRDVRRHECQIASLLSEKHQHCEHLANVYEELEKMLHKMHLVSPQVLKGHVAPLPAPTFGAPNGEEDGCAVSINAPALASSLQQRFHQVLQQHQDRVYDVLVDYRQQIDKHEYETGRRLRAIEDVIAQIQSDVRELQHTSRSQIEELRHAQQDVRQRLEAVVAQQEAQRVTLDATSEAQSSKVAMLISKIQEDVTRLRADAKAARTQQIQSAKELEGQIRSLSSAQRKTEQALEVQGASIARLHNQDSLEGAFHEVKDWLGDLEKRMVSRGELLQWTESLQSEIHQMRRVSGASVAHKNESSALGHDA</sequence>
<feature type="region of interest" description="Disordered" evidence="2">
    <location>
        <begin position="1"/>
        <end position="46"/>
    </location>
</feature>
<proteinExistence type="predicted"/>
<evidence type="ECO:0000313" key="4">
    <source>
        <dbReference type="Proteomes" id="UP000674143"/>
    </source>
</evidence>